<evidence type="ECO:0000313" key="3">
    <source>
        <dbReference type="Proteomes" id="UP000460416"/>
    </source>
</evidence>
<feature type="signal peptide" evidence="1">
    <location>
        <begin position="1"/>
        <end position="20"/>
    </location>
</feature>
<organism evidence="2 3">
    <name type="scientific">Christiangramia aestuarii</name>
    <dbReference type="NCBI Taxonomy" id="1028746"/>
    <lineage>
        <taxon>Bacteria</taxon>
        <taxon>Pseudomonadati</taxon>
        <taxon>Bacteroidota</taxon>
        <taxon>Flavobacteriia</taxon>
        <taxon>Flavobacteriales</taxon>
        <taxon>Flavobacteriaceae</taxon>
        <taxon>Christiangramia</taxon>
    </lineage>
</organism>
<name>A0A7M3SX86_9FLAO</name>
<evidence type="ECO:0000313" key="2">
    <source>
        <dbReference type="EMBL" id="MUP41217.1"/>
    </source>
</evidence>
<protein>
    <recommendedName>
        <fullName evidence="4">DUF4595 domain-containing protein</fullName>
    </recommendedName>
</protein>
<proteinExistence type="predicted"/>
<dbReference type="OrthoDB" id="1046747at2"/>
<evidence type="ECO:0000256" key="1">
    <source>
        <dbReference type="SAM" id="SignalP"/>
    </source>
</evidence>
<feature type="chain" id="PRO_5029884345" description="DUF4595 domain-containing protein" evidence="1">
    <location>
        <begin position="21"/>
        <end position="367"/>
    </location>
</feature>
<sequence length="367" mass="41744">MKALLIFRYLLLIAVYSACSTDDEASSNDLKQYTVIRFGESQNISENGGQQEVILPFDSKTISVGEIQLKLESNNELNLRTVPEILNGILSIQVQAGASHASFFITPEDDEIVTNMQKIVFSIYALSGNLIKANNNQLVILLSDDELMGMPRAYHTRSNEGSETKEFFYDNAKQLITVETEVISGFGWKESSQYFYSEDGNLIKVISVFDEDPESNLETLYYWKNGNIHQTVNKYDGISFSYTNYDYDQNGNLIASSAYDKDELGNESLEAKSSYEYYSDGRLKTESTTFYFDEELNYKINYDNYLPVLNPFTQILPGVNAQKGLPGLIEYKFGEDNYSRIYTYEFGDDGKLTKRKATGETTTYSYH</sequence>
<dbReference type="RefSeq" id="WP_156273284.1">
    <property type="nucleotide sequence ID" value="NZ_BAABGI010000002.1"/>
</dbReference>
<dbReference type="EMBL" id="VJVW01000001">
    <property type="protein sequence ID" value="MUP41217.1"/>
    <property type="molecule type" value="Genomic_DNA"/>
</dbReference>
<accession>A0A7M3SX86</accession>
<keyword evidence="1" id="KW-0732">Signal</keyword>
<gene>
    <name evidence="2" type="ORF">FLP08_01380</name>
</gene>
<evidence type="ECO:0008006" key="4">
    <source>
        <dbReference type="Google" id="ProtNLM"/>
    </source>
</evidence>
<dbReference type="Proteomes" id="UP000460416">
    <property type="component" value="Unassembled WGS sequence"/>
</dbReference>
<comment type="caution">
    <text evidence="2">The sequence shown here is derived from an EMBL/GenBank/DDBJ whole genome shotgun (WGS) entry which is preliminary data.</text>
</comment>
<reference evidence="2 3" key="1">
    <citation type="submission" date="2019-07" db="EMBL/GenBank/DDBJ databases">
        <title>Gramella aestuarii sp. nov., isolated from a tidal flat, and emended description of Gramella echinicola.</title>
        <authorList>
            <person name="Liu L."/>
        </authorList>
    </citation>
    <scope>NUCLEOTIDE SEQUENCE [LARGE SCALE GENOMIC DNA]</scope>
    <source>
        <strain evidence="2 3">BS12</strain>
    </source>
</reference>
<dbReference type="AlphaFoldDB" id="A0A7M3SX86"/>
<keyword evidence="3" id="KW-1185">Reference proteome</keyword>